<name>A0AAV3RJY5_LITER</name>
<accession>A0AAV3RJY5</accession>
<proteinExistence type="predicted"/>
<feature type="region of interest" description="Disordered" evidence="3">
    <location>
        <begin position="155"/>
        <end position="174"/>
    </location>
</feature>
<dbReference type="PANTHER" id="PTHR31631">
    <property type="entry name" value="PROTEIN NETWORKED 2D"/>
    <property type="match status" value="1"/>
</dbReference>
<keyword evidence="6" id="KW-1185">Reference proteome</keyword>
<dbReference type="PANTHER" id="PTHR31631:SF0">
    <property type="entry name" value="PROTEIN NETWORKED 2D"/>
    <property type="match status" value="1"/>
</dbReference>
<dbReference type="InterPro" id="IPR056889">
    <property type="entry name" value="NET2A-D/KIP1-like_C"/>
</dbReference>
<dbReference type="InterPro" id="IPR056888">
    <property type="entry name" value="NET2A-D/KIP1-like_dom"/>
</dbReference>
<dbReference type="Pfam" id="PF25014">
    <property type="entry name" value="NET2A"/>
    <property type="match status" value="1"/>
</dbReference>
<feature type="compositionally biased region" description="Polar residues" evidence="3">
    <location>
        <begin position="585"/>
        <end position="594"/>
    </location>
</feature>
<evidence type="ECO:0000313" key="5">
    <source>
        <dbReference type="EMBL" id="GAA0175476.1"/>
    </source>
</evidence>
<evidence type="ECO:0000259" key="4">
    <source>
        <dbReference type="PROSITE" id="PS51774"/>
    </source>
</evidence>
<feature type="domain" description="NAB" evidence="4">
    <location>
        <begin position="10"/>
        <end position="90"/>
    </location>
</feature>
<evidence type="ECO:0000313" key="6">
    <source>
        <dbReference type="Proteomes" id="UP001454036"/>
    </source>
</evidence>
<organism evidence="5 6">
    <name type="scientific">Lithospermum erythrorhizon</name>
    <name type="common">Purple gromwell</name>
    <name type="synonym">Lithospermum officinale var. erythrorhizon</name>
    <dbReference type="NCBI Taxonomy" id="34254"/>
    <lineage>
        <taxon>Eukaryota</taxon>
        <taxon>Viridiplantae</taxon>
        <taxon>Streptophyta</taxon>
        <taxon>Embryophyta</taxon>
        <taxon>Tracheophyta</taxon>
        <taxon>Spermatophyta</taxon>
        <taxon>Magnoliopsida</taxon>
        <taxon>eudicotyledons</taxon>
        <taxon>Gunneridae</taxon>
        <taxon>Pentapetalae</taxon>
        <taxon>asterids</taxon>
        <taxon>lamiids</taxon>
        <taxon>Boraginales</taxon>
        <taxon>Boraginaceae</taxon>
        <taxon>Boraginoideae</taxon>
        <taxon>Lithospermeae</taxon>
        <taxon>Lithospermum</taxon>
    </lineage>
</organism>
<feature type="compositionally biased region" description="Polar residues" evidence="3">
    <location>
        <begin position="536"/>
        <end position="548"/>
    </location>
</feature>
<comment type="caution">
    <text evidence="5">The sequence shown here is derived from an EMBL/GenBank/DDBJ whole genome shotgun (WGS) entry which is preliminary data.</text>
</comment>
<dbReference type="Proteomes" id="UP001454036">
    <property type="component" value="Unassembled WGS sequence"/>
</dbReference>
<dbReference type="Pfam" id="PF24918">
    <property type="entry name" value="NET2A_C"/>
    <property type="match status" value="1"/>
</dbReference>
<evidence type="ECO:0000256" key="1">
    <source>
        <dbReference type="ARBA" id="ARBA00023054"/>
    </source>
</evidence>
<gene>
    <name evidence="5" type="ORF">LIER_28643</name>
</gene>
<dbReference type="EMBL" id="BAABME010009612">
    <property type="protein sequence ID" value="GAA0175476.1"/>
    <property type="molecule type" value="Genomic_DNA"/>
</dbReference>
<feature type="region of interest" description="Disordered" evidence="3">
    <location>
        <begin position="688"/>
        <end position="721"/>
    </location>
</feature>
<sequence length="969" mass="110443">MLQRAANNAYSWWWASHIRTKQSKWLEQSLQDMEEQTKYVLDLIQEEGDSFAKRAEMYYKRRPELISYVEESYRAFRALAERYDHISTELQNANNTLATCFPEQFQMPMDEDDETPRAPKFPLQVPPSDPSRVPKVPQAPLKNLKGIITTASKQLKTEKTSKATASESFPRKSGLNKSEAVDEIDKLQKDILALQTVKEFVKSSYQSGLEKYYSIENTIMEKQQRVSDLQDEFGVNKVIEDDEARKVMAQAALTSCQETLSQLQEMQQKSAREAKEEGKKIEDARQRINSIKHRYLPEKTDAEEKLSEKGESIITGDVTPITRQDLGETVQEKIQLQFDASSMSSITVSELAEKIDELVTNVINLQNPVSSQTVLIERLKFEGQELHANIQTLEDDKLDLKEGTQGLSNRVKELEGKLSGLQDLNRNVERQNNNLETHFSDAQCSLTNLSEKLSTVQPDEELESVTPSGHHEKSQHDINTLQKDQESQKDQTSIASMGNVVYHSETELESVTPSQHHEKPHQDINTLQNDQTSIASMGNANHSETGDVNAQEHPDTSTSTNGQEVEAKAPTTKTVTCVDPKMENNMEQQTSTISDKSHEIKDSKEGQDGEELNWQMLLLSGEKDREKILMKEYTTILRNYKDVKKKLNDIEKKNNDAQAEDSMQTNELKYAIKKRDVEIQNLHRKLNVMQGNLDDNKNENKGESPISGPSDDPKTEEAHTSYLDEGDDDFSFIVSQRPMSLSLVEETLRTDLDSLLDENLGFWLRFSTAFHQIQKFKTTVEDLQGEITQIREKKQQQEDNDPADIKSEVRPLYKHLKEIHAELSMWLEKSTSLKEELERKSSSLCSIQEKISKALKESVEEDDIIFSSHQAAKFQGEVLNMKQENNQVKEELQAGFDHITTLKGEVDSTLTKLTGEFGLSENQTSLSSRSGIPLRSFIFGSKLKQKRHSLFSRMHPNRKYEILRAGMPP</sequence>
<dbReference type="InterPro" id="IPR011684">
    <property type="entry name" value="NAB"/>
</dbReference>
<dbReference type="AlphaFoldDB" id="A0AAV3RJY5"/>
<protein>
    <recommendedName>
        <fullName evidence="4">NAB domain-containing protein</fullName>
    </recommendedName>
</protein>
<feature type="coiled-coil region" evidence="2">
    <location>
        <begin position="376"/>
        <end position="441"/>
    </location>
</feature>
<feature type="region of interest" description="Disordered" evidence="3">
    <location>
        <begin position="536"/>
        <end position="607"/>
    </location>
</feature>
<feature type="coiled-coil region" evidence="2">
    <location>
        <begin position="773"/>
        <end position="800"/>
    </location>
</feature>
<dbReference type="GO" id="GO:0003779">
    <property type="term" value="F:actin binding"/>
    <property type="evidence" value="ECO:0007669"/>
    <property type="project" value="InterPro"/>
</dbReference>
<reference evidence="5 6" key="1">
    <citation type="submission" date="2024-01" db="EMBL/GenBank/DDBJ databases">
        <title>The complete chloroplast genome sequence of Lithospermum erythrorhizon: insights into the phylogenetic relationship among Boraginaceae species and the maternal lineages of purple gromwells.</title>
        <authorList>
            <person name="Okada T."/>
            <person name="Watanabe K."/>
        </authorList>
    </citation>
    <scope>NUCLEOTIDE SEQUENCE [LARGE SCALE GENOMIC DNA]</scope>
</reference>
<evidence type="ECO:0000256" key="3">
    <source>
        <dbReference type="SAM" id="MobiDB-lite"/>
    </source>
</evidence>
<evidence type="ECO:0000256" key="2">
    <source>
        <dbReference type="SAM" id="Coils"/>
    </source>
</evidence>
<keyword evidence="1 2" id="KW-0175">Coiled coil</keyword>
<feature type="coiled-coil region" evidence="2">
    <location>
        <begin position="256"/>
        <end position="294"/>
    </location>
</feature>
<dbReference type="PROSITE" id="PS51774">
    <property type="entry name" value="NAB"/>
    <property type="match status" value="1"/>
</dbReference>
<feature type="region of interest" description="Disordered" evidence="3">
    <location>
        <begin position="454"/>
        <end position="492"/>
    </location>
</feature>
<dbReference type="Pfam" id="PF07765">
    <property type="entry name" value="KIP1"/>
    <property type="match status" value="1"/>
</dbReference>
<feature type="compositionally biased region" description="Basic and acidic residues" evidence="3">
    <location>
        <begin position="595"/>
        <end position="607"/>
    </location>
</feature>